<name>A0A183ST80_SCHSO</name>
<accession>A0A183ST80</accession>
<gene>
    <name evidence="1" type="ORF">SSLN_LOCUS7428</name>
</gene>
<proteinExistence type="predicted"/>
<keyword evidence="2" id="KW-1185">Reference proteome</keyword>
<reference evidence="3" key="1">
    <citation type="submission" date="2016-06" db="UniProtKB">
        <authorList>
            <consortium name="WormBaseParasite"/>
        </authorList>
    </citation>
    <scope>IDENTIFICATION</scope>
</reference>
<reference evidence="1 2" key="2">
    <citation type="submission" date="2018-11" db="EMBL/GenBank/DDBJ databases">
        <authorList>
            <consortium name="Pathogen Informatics"/>
        </authorList>
    </citation>
    <scope>NUCLEOTIDE SEQUENCE [LARGE SCALE GENOMIC DNA]</scope>
    <source>
        <strain evidence="1 2">NST_G2</strain>
    </source>
</reference>
<organism evidence="3">
    <name type="scientific">Schistocephalus solidus</name>
    <name type="common">Tapeworm</name>
    <dbReference type="NCBI Taxonomy" id="70667"/>
    <lineage>
        <taxon>Eukaryota</taxon>
        <taxon>Metazoa</taxon>
        <taxon>Spiralia</taxon>
        <taxon>Lophotrochozoa</taxon>
        <taxon>Platyhelminthes</taxon>
        <taxon>Cestoda</taxon>
        <taxon>Eucestoda</taxon>
        <taxon>Diphyllobothriidea</taxon>
        <taxon>Diphyllobothriidae</taxon>
        <taxon>Schistocephalus</taxon>
    </lineage>
</organism>
<dbReference type="Proteomes" id="UP000275846">
    <property type="component" value="Unassembled WGS sequence"/>
</dbReference>
<dbReference type="OrthoDB" id="6318648at2759"/>
<protein>
    <submittedName>
        <fullName evidence="3">CST complex subunit TEN1</fullName>
    </submittedName>
</protein>
<evidence type="ECO:0000313" key="2">
    <source>
        <dbReference type="Proteomes" id="UP000275846"/>
    </source>
</evidence>
<dbReference type="AlphaFoldDB" id="A0A183ST80"/>
<dbReference type="WBParaSite" id="SSLN_0000770601-mRNA-1">
    <property type="protein sequence ID" value="SSLN_0000770601-mRNA-1"/>
    <property type="gene ID" value="SSLN_0000770601"/>
</dbReference>
<sequence>MATSEIVENASGVPSPALQASRLLSEQGSSVNTEKKVGSVDGRTVNSLDDSEEVLPLVVAGIFSDLLGLVSHSGVLHLPQPLLHKTVTSVKGYLVIGRVINEEKGAGRRAVCGQFDNKTVTFDEQPLIPAEIQVFQVTGVYFILHEDYCANQHAPLNDLEATAHTLAYTA</sequence>
<evidence type="ECO:0000313" key="1">
    <source>
        <dbReference type="EMBL" id="VDL93813.1"/>
    </source>
</evidence>
<dbReference type="EMBL" id="UYSU01034137">
    <property type="protein sequence ID" value="VDL93813.1"/>
    <property type="molecule type" value="Genomic_DNA"/>
</dbReference>
<evidence type="ECO:0000313" key="3">
    <source>
        <dbReference type="WBParaSite" id="SSLN_0000770601-mRNA-1"/>
    </source>
</evidence>